<feature type="domain" description="AB hydrolase-1" evidence="4">
    <location>
        <begin position="40"/>
        <end position="328"/>
    </location>
</feature>
<dbReference type="SUPFAM" id="SSF53474">
    <property type="entry name" value="alpha/beta-Hydrolases"/>
    <property type="match status" value="1"/>
</dbReference>
<dbReference type="PIRSF" id="PIRSF000443">
    <property type="entry name" value="Homoser_Ac_trans"/>
    <property type="match status" value="1"/>
</dbReference>
<feature type="binding site" evidence="2">
    <location>
        <position position="201"/>
    </location>
    <ligand>
        <name>substrate</name>
    </ligand>
</feature>
<protein>
    <recommendedName>
        <fullName evidence="2">Homoserine O-acetyltransferase</fullName>
        <shortName evidence="2">HAT</shortName>
        <ecNumber evidence="2">2.3.1.31</ecNumber>
    </recommendedName>
    <alternativeName>
        <fullName evidence="2">Homoserine transacetylase</fullName>
        <shortName evidence="2">HTA</shortName>
    </alternativeName>
</protein>
<evidence type="ECO:0000256" key="1">
    <source>
        <dbReference type="ARBA" id="ARBA00022679"/>
    </source>
</evidence>
<dbReference type="RefSeq" id="WP_147187690.1">
    <property type="nucleotide sequence ID" value="NZ_CP042435.1"/>
</dbReference>
<dbReference type="Gene3D" id="3.40.50.1820">
    <property type="entry name" value="alpha/beta hydrolase"/>
    <property type="match status" value="1"/>
</dbReference>
<comment type="pathway">
    <text evidence="2">Amino-acid biosynthesis; L-methionine biosynthesis via de novo pathway; O-acetyl-L-homoserine from L-homoserine: step 1/1.</text>
</comment>
<feature type="active site" evidence="2 3">
    <location>
        <position position="295"/>
    </location>
</feature>
<keyword evidence="1 2" id="KW-0808">Transferase</keyword>
<dbReference type="KEGG" id="pgin:FRZ67_00700"/>
<dbReference type="HAMAP" id="MF_00296">
    <property type="entry name" value="MetX_acyltransf"/>
    <property type="match status" value="1"/>
</dbReference>
<reference evidence="5 6" key="1">
    <citation type="journal article" date="2016" name="Int. J. Syst. Evol. Microbiol.">
        <title>Panacibacter ginsenosidivorans gen. nov., sp. nov., with ginsenoside converting activity isolated from soil of a ginseng field.</title>
        <authorList>
            <person name="Siddiqi M.Z."/>
            <person name="Muhammad Shafi S."/>
            <person name="Choi K.D."/>
            <person name="Im W.T."/>
        </authorList>
    </citation>
    <scope>NUCLEOTIDE SEQUENCE [LARGE SCALE GENOMIC DNA]</scope>
    <source>
        <strain evidence="5 6">Gsoil1550</strain>
    </source>
</reference>
<comment type="catalytic activity">
    <reaction evidence="2">
        <text>L-homoserine + acetyl-CoA = O-acetyl-L-homoserine + CoA</text>
        <dbReference type="Rhea" id="RHEA:13701"/>
        <dbReference type="ChEBI" id="CHEBI:57287"/>
        <dbReference type="ChEBI" id="CHEBI:57288"/>
        <dbReference type="ChEBI" id="CHEBI:57476"/>
        <dbReference type="ChEBI" id="CHEBI:57716"/>
        <dbReference type="EC" id="2.3.1.31"/>
    </reaction>
</comment>
<keyword evidence="6" id="KW-1185">Reference proteome</keyword>
<comment type="subcellular location">
    <subcellularLocation>
        <location evidence="2">Cytoplasm</location>
    </subcellularLocation>
</comment>
<keyword evidence="2" id="KW-0486">Methionine biosynthesis</keyword>
<feature type="binding site" evidence="2">
    <location>
        <position position="325"/>
    </location>
    <ligand>
        <name>substrate</name>
    </ligand>
</feature>
<dbReference type="OrthoDB" id="9800754at2"/>
<accession>A0A5B8V391</accession>
<dbReference type="Proteomes" id="UP000321533">
    <property type="component" value="Chromosome"/>
</dbReference>
<comment type="function">
    <text evidence="2">Transfers an acetyl group from acetyl-CoA to L-homoserine, forming acetyl-L-homoserine.</text>
</comment>
<proteinExistence type="inferred from homology"/>
<dbReference type="GO" id="GO:0004414">
    <property type="term" value="F:homoserine O-acetyltransferase activity"/>
    <property type="evidence" value="ECO:0007669"/>
    <property type="project" value="UniProtKB-UniRule"/>
</dbReference>
<dbReference type="EC" id="2.3.1.31" evidence="2"/>
<comment type="similarity">
    <text evidence="2">Belongs to the AB hydrolase superfamily. MetX family.</text>
</comment>
<comment type="subunit">
    <text evidence="2">Homodimer.</text>
</comment>
<dbReference type="InterPro" id="IPR000073">
    <property type="entry name" value="AB_hydrolase_1"/>
</dbReference>
<evidence type="ECO:0000256" key="3">
    <source>
        <dbReference type="PIRSR" id="PIRSR000443-1"/>
    </source>
</evidence>
<feature type="active site" evidence="2 3">
    <location>
        <position position="324"/>
    </location>
</feature>
<evidence type="ECO:0000259" key="4">
    <source>
        <dbReference type="Pfam" id="PF00561"/>
    </source>
</evidence>
<sequence>MQPEIFYYNNSFTLESGRTLPGFHLAYTTLGRLNADKSNVVWIFHALTANSNPAEWWTGLVGETKLFDPSKYFIVCVNMPGSCYGSISPLDNDPLTDKPYYHDFPLFTTRDMARAYELLRKYLNIDKIYIGVGGSMGGQQLLEWNIEKPELFEFIFPIATNAEHSAWGVAFNASQRMCIENDATWKEEQVDAGLEGMKIARSIALISYRHYEAYSKSQQGFTIDTEGKSIDEKVFKAESYQRYQGEKLAKRFNAFSYYFLSQAMDKHNVGRGRDSVRAALQSIKAKALVISISSDVLFPTSEQELLSAYIPNAQLAIIDSYYGHDGFLLEFETIENLVRDFISQHTTELKPV</sequence>
<evidence type="ECO:0000313" key="5">
    <source>
        <dbReference type="EMBL" id="QEC65890.1"/>
    </source>
</evidence>
<dbReference type="AlphaFoldDB" id="A0A5B8V391"/>
<keyword evidence="2 5" id="KW-0012">Acyltransferase</keyword>
<keyword evidence="2" id="KW-0963">Cytoplasm</keyword>
<dbReference type="PANTHER" id="PTHR32268">
    <property type="entry name" value="HOMOSERINE O-ACETYLTRANSFERASE"/>
    <property type="match status" value="1"/>
</dbReference>
<dbReference type="InterPro" id="IPR008220">
    <property type="entry name" value="HAT_MetX-like"/>
</dbReference>
<keyword evidence="2" id="KW-0028">Amino-acid biosynthesis</keyword>
<dbReference type="Pfam" id="PF00561">
    <property type="entry name" value="Abhydrolase_1"/>
    <property type="match status" value="1"/>
</dbReference>
<dbReference type="InterPro" id="IPR029058">
    <property type="entry name" value="AB_hydrolase_fold"/>
</dbReference>
<dbReference type="GO" id="GO:0009092">
    <property type="term" value="P:homoserine metabolic process"/>
    <property type="evidence" value="ECO:0007669"/>
    <property type="project" value="TreeGrafter"/>
</dbReference>
<dbReference type="GO" id="GO:0005737">
    <property type="term" value="C:cytoplasm"/>
    <property type="evidence" value="ECO:0007669"/>
    <property type="project" value="UniProtKB-SubCell"/>
</dbReference>
<evidence type="ECO:0000256" key="2">
    <source>
        <dbReference type="HAMAP-Rule" id="MF_00296"/>
    </source>
</evidence>
<feature type="active site" description="Nucleophile" evidence="2 3">
    <location>
        <position position="135"/>
    </location>
</feature>
<gene>
    <name evidence="5" type="primary">metX</name>
    <name evidence="2" type="synonym">metXA</name>
    <name evidence="5" type="ORF">FRZ67_00700</name>
</gene>
<dbReference type="EMBL" id="CP042435">
    <property type="protein sequence ID" value="QEC65890.1"/>
    <property type="molecule type" value="Genomic_DNA"/>
</dbReference>
<dbReference type="UniPathway" id="UPA00051">
    <property type="reaction ID" value="UER00074"/>
</dbReference>
<dbReference type="PANTHER" id="PTHR32268:SF11">
    <property type="entry name" value="HOMOSERINE O-ACETYLTRANSFERASE"/>
    <property type="match status" value="1"/>
</dbReference>
<dbReference type="NCBIfam" id="TIGR01392">
    <property type="entry name" value="homoserO_Ac_trn"/>
    <property type="match status" value="1"/>
</dbReference>
<evidence type="ECO:0000313" key="6">
    <source>
        <dbReference type="Proteomes" id="UP000321533"/>
    </source>
</evidence>
<comment type="caution">
    <text evidence="2">Lacks conserved residue(s) required for the propagation of feature annotation.</text>
</comment>
<dbReference type="GO" id="GO:0009086">
    <property type="term" value="P:methionine biosynthetic process"/>
    <property type="evidence" value="ECO:0007669"/>
    <property type="project" value="UniProtKB-UniRule"/>
</dbReference>
<name>A0A5B8V391_9BACT</name>
<organism evidence="5 6">
    <name type="scientific">Panacibacter ginsenosidivorans</name>
    <dbReference type="NCBI Taxonomy" id="1813871"/>
    <lineage>
        <taxon>Bacteria</taxon>
        <taxon>Pseudomonadati</taxon>
        <taxon>Bacteroidota</taxon>
        <taxon>Chitinophagia</taxon>
        <taxon>Chitinophagales</taxon>
        <taxon>Chitinophagaceae</taxon>
        <taxon>Panacibacter</taxon>
    </lineage>
</organism>